<proteinExistence type="predicted"/>
<dbReference type="SUPFAM" id="SSF48452">
    <property type="entry name" value="TPR-like"/>
    <property type="match status" value="1"/>
</dbReference>
<dbReference type="RefSeq" id="WP_078350894.1">
    <property type="nucleotide sequence ID" value="NZ_MBTF01000037.1"/>
</dbReference>
<evidence type="ECO:0000313" key="2">
    <source>
        <dbReference type="Proteomes" id="UP000189739"/>
    </source>
</evidence>
<comment type="caution">
    <text evidence="1">The sequence shown here is derived from an EMBL/GenBank/DDBJ whole genome shotgun (WGS) entry which is preliminary data.</text>
</comment>
<dbReference type="EMBL" id="MBTF01000037">
    <property type="protein sequence ID" value="OOQ57022.1"/>
    <property type="molecule type" value="Genomic_DNA"/>
</dbReference>
<dbReference type="Pfam" id="PF12771">
    <property type="entry name" value="SusD-like_2"/>
    <property type="match status" value="1"/>
</dbReference>
<dbReference type="Gene3D" id="1.25.40.390">
    <property type="match status" value="1"/>
</dbReference>
<dbReference type="AlphaFoldDB" id="A0A1S9P7U8"/>
<name>A0A1S9P7U8_9SPHI</name>
<evidence type="ECO:0008006" key="3">
    <source>
        <dbReference type="Google" id="ProtNLM"/>
    </source>
</evidence>
<dbReference type="InterPro" id="IPR041662">
    <property type="entry name" value="SusD-like_2"/>
</dbReference>
<organism evidence="1 2">
    <name type="scientific">Mucilaginibacter pedocola</name>
    <dbReference type="NCBI Taxonomy" id="1792845"/>
    <lineage>
        <taxon>Bacteria</taxon>
        <taxon>Pseudomonadati</taxon>
        <taxon>Bacteroidota</taxon>
        <taxon>Sphingobacteriia</taxon>
        <taxon>Sphingobacteriales</taxon>
        <taxon>Sphingobacteriaceae</taxon>
        <taxon>Mucilaginibacter</taxon>
    </lineage>
</organism>
<keyword evidence="2" id="KW-1185">Reference proteome</keyword>
<dbReference type="InterPro" id="IPR011990">
    <property type="entry name" value="TPR-like_helical_dom_sf"/>
</dbReference>
<dbReference type="OrthoDB" id="9766256at2"/>
<protein>
    <recommendedName>
        <fullName evidence="3">SusD/RagB family nutrient-binding outer membrane lipoprotein</fullName>
    </recommendedName>
</protein>
<gene>
    <name evidence="1" type="ORF">BC343_15920</name>
</gene>
<dbReference type="Proteomes" id="UP000189739">
    <property type="component" value="Unassembled WGS sequence"/>
</dbReference>
<dbReference type="PROSITE" id="PS51257">
    <property type="entry name" value="PROKAR_LIPOPROTEIN"/>
    <property type="match status" value="1"/>
</dbReference>
<reference evidence="1 2" key="1">
    <citation type="submission" date="2016-07" db="EMBL/GenBank/DDBJ databases">
        <title>Genomic analysis of zinc-resistant bacterium Mucilaginibacter pedocola TBZ30.</title>
        <authorList>
            <person name="Huang J."/>
            <person name="Tang J."/>
        </authorList>
    </citation>
    <scope>NUCLEOTIDE SEQUENCE [LARGE SCALE GENOMIC DNA]</scope>
    <source>
        <strain evidence="1 2">TBZ30</strain>
    </source>
</reference>
<accession>A0A1S9P7U8</accession>
<evidence type="ECO:0000313" key="1">
    <source>
        <dbReference type="EMBL" id="OOQ57022.1"/>
    </source>
</evidence>
<dbReference type="STRING" id="1792845.BC343_15920"/>
<sequence>MKKRLIYGYLLAGATFIAGCTKDFDAINTNPTKVNAEVFPPNFLLAQSQIKFSNSGYDQLLFQSMWVQGLASTYDYYGNGDKYVYAGSGRSYFERTWNTSYGASTLVDEMKNLIKGKAEYANLDAVGTIMRMMILQRVTDAYGDAPFSEAGQAKAGIVTPKFDTQQSIYTSMLAQLETATAALDAAKDKPSSDLFYGGNIAQWKKLGYSLMLRAAMRLTKADAATAQKYAEKAYAGGTMASIDDNAKVKADETNGNSNSDVNAILVKDDFREVRWSNTLISYMQSTADPRISAVAEIAAGQGKAASEVYAAGDNTAALQVGLPNGYDLKGGAQDVSHAPGYPGASPADPAVSGDVAAPVGKYSRPRFAVYDDRNRINMLMTYGESELLLAEAATRGWNTGNAATHYANALAADMATIAQFNAAGTVPTASITAYVATHPLVAATALQQINMEYFVLTSTTFNFNEAWANWRRSGFPAITAVSYPSQFSTTIPRRIPYPLGLPSTNPTNYAAAVALLSGGDVFSARVYWDK</sequence>